<evidence type="ECO:0000313" key="1">
    <source>
        <dbReference type="EMBL" id="AFZ28131.1"/>
    </source>
</evidence>
<keyword evidence="2" id="KW-1185">Reference proteome</keyword>
<protein>
    <submittedName>
        <fullName evidence="1">CRISPR-associated protein</fullName>
    </submittedName>
</protein>
<sequence length="749" mass="86511">MTIKHIHHVPQDKKAVAPYNFVELPDQIVKAELEENCKLRDNDRYYQDRHTGRIQCNLNTSSPLYIRCGLTPEQFNFVQEQLRQEREVSDYPDFFYNPVTNKPEIAGSSLRGMFRTLIEIISFSKIDKVSDAQKFFFRAVAADKDDPLKDEYIKYLGNQGKNVKAGYFQQKGDKWFVRPAKSIDNYPFVWVKEKSVINARISGYIPIENISDYKPQYFINISFEDIQTKNGRKFAQKISSNSQDYDYNGVLLTSGNMLEGATRLPDEVNRKNHCLIREPNPDAELIPIDDDAIQDYKKSLTPFQKQEPPFDPEMGVLKQGRAIFYCQHQQGQSIKLFGQSPNFRIPYYPKGHIKTASAVDFIPANLRESSIIDIADAIFGFVRSEKQTQGIQQSRAGRIFISNAECQTDNNDIWLENYPITPKILASPKPTTFQHYLVQSENTNAVKINLNHYASEPTKDTVIRGHKLYWHKGSEPEIKHLKPDEASATQLTQIKPIKPGVNFEFTIHFENLSDVELGALMWVLDIAQDNKYRLSLGMGKPLGMGAIKITHELYLNQRTNRYAQLFSGNNWNLAETVQQASKYKDEFEKYILTQPQLTKIGQFNKIPRIKMLLALLTWEEDPSQDYLEQTRYMEIEREQKPRLGYDHNEYKARRVLPTPLQVIQEILPILEFTEGQIIEGTVTNIEKQSVQDGRRTKLKTTITYEIKGSDCPSKEEVNKQEVTLFIGDIVKVKIEKFQGTSVRRVKRVE</sequence>
<dbReference type="NCBIfam" id="TIGR03986">
    <property type="entry name" value="TIGR03986 family CRISPR-associated RAMP protein"/>
    <property type="match status" value="1"/>
</dbReference>
<gene>
    <name evidence="1" type="ORF">Cylst_6165</name>
</gene>
<dbReference type="OrthoDB" id="5362408at2"/>
<dbReference type="PATRIC" id="fig|56107.3.peg.6773"/>
<dbReference type="InterPro" id="IPR023825">
    <property type="entry name" value="CRISPR-assoc_RAMP_BGP1436"/>
</dbReference>
<organism evidence="1 2">
    <name type="scientific">Cylindrospermum stagnale PCC 7417</name>
    <dbReference type="NCBI Taxonomy" id="56107"/>
    <lineage>
        <taxon>Bacteria</taxon>
        <taxon>Bacillati</taxon>
        <taxon>Cyanobacteriota</taxon>
        <taxon>Cyanophyceae</taxon>
        <taxon>Nostocales</taxon>
        <taxon>Nostocaceae</taxon>
        <taxon>Cylindrospermum</taxon>
    </lineage>
</organism>
<reference evidence="1 2" key="1">
    <citation type="submission" date="2012-06" db="EMBL/GenBank/DDBJ databases">
        <title>Finished chromosome of genome of Cylindrospermum stagnale PCC 7417.</title>
        <authorList>
            <consortium name="US DOE Joint Genome Institute"/>
            <person name="Gugger M."/>
            <person name="Coursin T."/>
            <person name="Rippka R."/>
            <person name="Tandeau De Marsac N."/>
            <person name="Huntemann M."/>
            <person name="Wei C.-L."/>
            <person name="Han J."/>
            <person name="Detter J.C."/>
            <person name="Han C."/>
            <person name="Tapia R."/>
            <person name="Chen A."/>
            <person name="Kyrpides N."/>
            <person name="Mavromatis K."/>
            <person name="Markowitz V."/>
            <person name="Szeto E."/>
            <person name="Ivanova N."/>
            <person name="Pagani I."/>
            <person name="Pati A."/>
            <person name="Goodwin L."/>
            <person name="Nordberg H.P."/>
            <person name="Cantor M.N."/>
            <person name="Hua S.X."/>
            <person name="Woyke T."/>
            <person name="Kerfeld C.A."/>
        </authorList>
    </citation>
    <scope>NUCLEOTIDE SEQUENCE [LARGE SCALE GENOMIC DNA]</scope>
    <source>
        <strain evidence="1 2">PCC 7417</strain>
    </source>
</reference>
<proteinExistence type="predicted"/>
<dbReference type="KEGG" id="csg:Cylst_6165"/>
<dbReference type="EMBL" id="CP003642">
    <property type="protein sequence ID" value="AFZ28131.1"/>
    <property type="molecule type" value="Genomic_DNA"/>
</dbReference>
<evidence type="ECO:0000313" key="2">
    <source>
        <dbReference type="Proteomes" id="UP000010475"/>
    </source>
</evidence>
<dbReference type="AlphaFoldDB" id="K9X7T5"/>
<name>K9X7T5_9NOST</name>
<dbReference type="eggNOG" id="COG1337">
    <property type="taxonomic scope" value="Bacteria"/>
</dbReference>
<accession>K9X7T5</accession>
<dbReference type="STRING" id="56107.Cylst_6165"/>
<dbReference type="Proteomes" id="UP000010475">
    <property type="component" value="Chromosome"/>
</dbReference>
<dbReference type="HOGENOM" id="CLU_023344_0_0_3"/>